<organism evidence="1 2">
    <name type="scientific">Pseudomonas azadiae</name>
    <dbReference type="NCBI Taxonomy" id="2843612"/>
    <lineage>
        <taxon>Bacteria</taxon>
        <taxon>Pseudomonadati</taxon>
        <taxon>Pseudomonadota</taxon>
        <taxon>Gammaproteobacteria</taxon>
        <taxon>Pseudomonadales</taxon>
        <taxon>Pseudomonadaceae</taxon>
        <taxon>Pseudomonas</taxon>
    </lineage>
</organism>
<sequence>MSTNFTTWAASTTLPSLMARTIRSVFLAVNPWHEKSLENFAIGRARCVWGAAKGFKKLDDV</sequence>
<comment type="caution">
    <text evidence="1">The sequence shown here is derived from an EMBL/GenBank/DDBJ whole genome shotgun (WGS) entry which is preliminary data.</text>
</comment>
<gene>
    <name evidence="1" type="ORF">KVG91_15940</name>
</gene>
<evidence type="ECO:0000313" key="2">
    <source>
        <dbReference type="Proteomes" id="UP001048976"/>
    </source>
</evidence>
<keyword evidence="2" id="KW-1185">Reference proteome</keyword>
<name>A0ABS6P0T9_9PSED</name>
<dbReference type="EMBL" id="JAHSTY010000001">
    <property type="protein sequence ID" value="MBV4454080.1"/>
    <property type="molecule type" value="Genomic_DNA"/>
</dbReference>
<protein>
    <submittedName>
        <fullName evidence="1">Uncharacterized protein</fullName>
    </submittedName>
</protein>
<reference evidence="1" key="1">
    <citation type="submission" date="2021-06" db="EMBL/GenBank/DDBJ databases">
        <title>Updating the genus Pseudomonas: Description of 43 new species and partition of the Pseudomonas putida group.</title>
        <authorList>
            <person name="Girard L."/>
            <person name="Lood C."/>
            <person name="Vandamme P."/>
            <person name="Rokni-Zadeh H."/>
            <person name="Van Noort V."/>
            <person name="Hofte M."/>
            <person name="Lavigne R."/>
            <person name="De Mot R."/>
        </authorList>
    </citation>
    <scope>NUCLEOTIDE SEQUENCE</scope>
    <source>
        <strain evidence="1">SWRI103</strain>
    </source>
</reference>
<dbReference type="Proteomes" id="UP001048976">
    <property type="component" value="Unassembled WGS sequence"/>
</dbReference>
<accession>A0ABS6P0T9</accession>
<proteinExistence type="predicted"/>
<evidence type="ECO:0000313" key="1">
    <source>
        <dbReference type="EMBL" id="MBV4454080.1"/>
    </source>
</evidence>
<dbReference type="RefSeq" id="WP_169378623.1">
    <property type="nucleotide sequence ID" value="NZ_JAHSTY010000001.1"/>
</dbReference>